<comment type="caution">
    <text evidence="1">The sequence shown here is derived from an EMBL/GenBank/DDBJ whole genome shotgun (WGS) entry which is preliminary data.</text>
</comment>
<evidence type="ECO:0000313" key="2">
    <source>
        <dbReference type="Proteomes" id="UP000325315"/>
    </source>
</evidence>
<keyword evidence="1" id="KW-0548">Nucleotidyltransferase</keyword>
<sequence length="143" mass="16886">MKVYRLNHYQICPALVDLLDYPRVLFLPSEVIKEVTQLCHPKTKGGLRNLWSVWFKVGSLWVAWVDLYILKGRDVLQMQARESRWAWKKFLRLQNLNPLIGGFQESYKAKKSWELLRHKHAKFHGFKLSDIILLFLGIHLLSG</sequence>
<keyword evidence="1" id="KW-0695">RNA-directed DNA polymerase</keyword>
<name>A0A5B6VF38_9ROSI</name>
<proteinExistence type="predicted"/>
<dbReference type="OrthoDB" id="1002188at2759"/>
<dbReference type="GO" id="GO:0003964">
    <property type="term" value="F:RNA-directed DNA polymerase activity"/>
    <property type="evidence" value="ECO:0007669"/>
    <property type="project" value="UniProtKB-KW"/>
</dbReference>
<dbReference type="AlphaFoldDB" id="A0A5B6VF38"/>
<dbReference type="EMBL" id="SMMG02000007">
    <property type="protein sequence ID" value="KAA3467742.1"/>
    <property type="molecule type" value="Genomic_DNA"/>
</dbReference>
<protein>
    <submittedName>
        <fullName evidence="1">Reverse transcriptase</fullName>
    </submittedName>
</protein>
<organism evidence="1 2">
    <name type="scientific">Gossypium australe</name>
    <dbReference type="NCBI Taxonomy" id="47621"/>
    <lineage>
        <taxon>Eukaryota</taxon>
        <taxon>Viridiplantae</taxon>
        <taxon>Streptophyta</taxon>
        <taxon>Embryophyta</taxon>
        <taxon>Tracheophyta</taxon>
        <taxon>Spermatophyta</taxon>
        <taxon>Magnoliopsida</taxon>
        <taxon>eudicotyledons</taxon>
        <taxon>Gunneridae</taxon>
        <taxon>Pentapetalae</taxon>
        <taxon>rosids</taxon>
        <taxon>malvids</taxon>
        <taxon>Malvales</taxon>
        <taxon>Malvaceae</taxon>
        <taxon>Malvoideae</taxon>
        <taxon>Gossypium</taxon>
    </lineage>
</organism>
<gene>
    <name evidence="1" type="ORF">EPI10_002729</name>
</gene>
<dbReference type="Proteomes" id="UP000325315">
    <property type="component" value="Unassembled WGS sequence"/>
</dbReference>
<evidence type="ECO:0000313" key="1">
    <source>
        <dbReference type="EMBL" id="KAA3467742.1"/>
    </source>
</evidence>
<keyword evidence="1" id="KW-0808">Transferase</keyword>
<accession>A0A5B6VF38</accession>
<reference evidence="2" key="1">
    <citation type="journal article" date="2019" name="Plant Biotechnol. J.">
        <title>Genome sequencing of the Australian wild diploid species Gossypium australe highlights disease resistance and delayed gland morphogenesis.</title>
        <authorList>
            <person name="Cai Y."/>
            <person name="Cai X."/>
            <person name="Wang Q."/>
            <person name="Wang P."/>
            <person name="Zhang Y."/>
            <person name="Cai C."/>
            <person name="Xu Y."/>
            <person name="Wang K."/>
            <person name="Zhou Z."/>
            <person name="Wang C."/>
            <person name="Geng S."/>
            <person name="Li B."/>
            <person name="Dong Q."/>
            <person name="Hou Y."/>
            <person name="Wang H."/>
            <person name="Ai P."/>
            <person name="Liu Z."/>
            <person name="Yi F."/>
            <person name="Sun M."/>
            <person name="An G."/>
            <person name="Cheng J."/>
            <person name="Zhang Y."/>
            <person name="Shi Q."/>
            <person name="Xie Y."/>
            <person name="Shi X."/>
            <person name="Chang Y."/>
            <person name="Huang F."/>
            <person name="Chen Y."/>
            <person name="Hong S."/>
            <person name="Mi L."/>
            <person name="Sun Q."/>
            <person name="Zhang L."/>
            <person name="Zhou B."/>
            <person name="Peng R."/>
            <person name="Zhang X."/>
            <person name="Liu F."/>
        </authorList>
    </citation>
    <scope>NUCLEOTIDE SEQUENCE [LARGE SCALE GENOMIC DNA]</scope>
    <source>
        <strain evidence="2">cv. PA1801</strain>
    </source>
</reference>
<keyword evidence="2" id="KW-1185">Reference proteome</keyword>